<gene>
    <name evidence="2" type="ORF">CYCCA115_LOCUS6366</name>
</gene>
<feature type="transmembrane region" description="Helical" evidence="1">
    <location>
        <begin position="24"/>
        <end position="47"/>
    </location>
</feature>
<protein>
    <submittedName>
        <fullName evidence="2">Uncharacterized protein</fullName>
    </submittedName>
</protein>
<keyword evidence="3" id="KW-1185">Reference proteome</keyword>
<feature type="transmembrane region" description="Helical" evidence="1">
    <location>
        <begin position="59"/>
        <end position="79"/>
    </location>
</feature>
<feature type="transmembrane region" description="Helical" evidence="1">
    <location>
        <begin position="125"/>
        <end position="143"/>
    </location>
</feature>
<organism evidence="2 3">
    <name type="scientific">Cylindrotheca closterium</name>
    <dbReference type="NCBI Taxonomy" id="2856"/>
    <lineage>
        <taxon>Eukaryota</taxon>
        <taxon>Sar</taxon>
        <taxon>Stramenopiles</taxon>
        <taxon>Ochrophyta</taxon>
        <taxon>Bacillariophyta</taxon>
        <taxon>Bacillariophyceae</taxon>
        <taxon>Bacillariophycidae</taxon>
        <taxon>Bacillariales</taxon>
        <taxon>Bacillariaceae</taxon>
        <taxon>Cylindrotheca</taxon>
    </lineage>
</organism>
<accession>A0AAD2FGM8</accession>
<dbReference type="Proteomes" id="UP001295423">
    <property type="component" value="Unassembled WGS sequence"/>
</dbReference>
<evidence type="ECO:0000313" key="3">
    <source>
        <dbReference type="Proteomes" id="UP001295423"/>
    </source>
</evidence>
<reference evidence="2" key="1">
    <citation type="submission" date="2023-08" db="EMBL/GenBank/DDBJ databases">
        <authorList>
            <person name="Audoor S."/>
            <person name="Bilcke G."/>
        </authorList>
    </citation>
    <scope>NUCLEOTIDE SEQUENCE</scope>
</reference>
<evidence type="ECO:0000256" key="1">
    <source>
        <dbReference type="SAM" id="Phobius"/>
    </source>
</evidence>
<comment type="caution">
    <text evidence="2">The sequence shown here is derived from an EMBL/GenBank/DDBJ whole genome shotgun (WGS) entry which is preliminary data.</text>
</comment>
<dbReference type="AlphaFoldDB" id="A0AAD2FGM8"/>
<name>A0AAD2FGM8_9STRA</name>
<dbReference type="EMBL" id="CAKOGP040000779">
    <property type="protein sequence ID" value="CAJ1938984.1"/>
    <property type="molecule type" value="Genomic_DNA"/>
</dbReference>
<proteinExistence type="predicted"/>
<keyword evidence="1" id="KW-0812">Transmembrane</keyword>
<evidence type="ECO:0000313" key="2">
    <source>
        <dbReference type="EMBL" id="CAJ1938984.1"/>
    </source>
</evidence>
<sequence>MTDWTSTSPSSVLLRYSPKHARKMWIYINSFVLTCSLLLLLEIFLTLEPEDRLEGTRAYLTYNIFVCFAWTVESALHFLQYKHDHHEDDEDVKHYTQAAHNQEQTNTTTPVCDATNPEPKKDHEFYALVVELIFAIYFFYDAVTTLKGLWQQSLGVGAQLFDVTIDVVAYVYLLTRLIMFTEDATTIHGINETRDNVVDDDEDAATPYTLEVT</sequence>
<keyword evidence="1" id="KW-0472">Membrane</keyword>
<keyword evidence="1" id="KW-1133">Transmembrane helix</keyword>